<dbReference type="GO" id="GO:0008483">
    <property type="term" value="F:transaminase activity"/>
    <property type="evidence" value="ECO:0007669"/>
    <property type="project" value="UniProtKB-KW"/>
</dbReference>
<keyword evidence="3 7" id="KW-0032">Aminotransferase</keyword>
<comment type="cofactor">
    <cofactor evidence="1">
        <name>pyridoxal 5'-phosphate</name>
        <dbReference type="ChEBI" id="CHEBI:597326"/>
    </cofactor>
</comment>
<comment type="similarity">
    <text evidence="2 6">Belongs to the class-III pyridoxal-phosphate-dependent aminotransferase family.</text>
</comment>
<dbReference type="PIRSF" id="PIRSF000521">
    <property type="entry name" value="Transaminase_4ab_Lys_Orn"/>
    <property type="match status" value="1"/>
</dbReference>
<dbReference type="Proteomes" id="UP000197065">
    <property type="component" value="Unassembled WGS sequence"/>
</dbReference>
<dbReference type="InterPro" id="IPR015422">
    <property type="entry name" value="PyrdxlP-dep_Trfase_small"/>
</dbReference>
<evidence type="ECO:0000313" key="8">
    <source>
        <dbReference type="Proteomes" id="UP000197065"/>
    </source>
</evidence>
<dbReference type="AlphaFoldDB" id="A0A212R3K8"/>
<evidence type="ECO:0000256" key="3">
    <source>
        <dbReference type="ARBA" id="ARBA00022576"/>
    </source>
</evidence>
<dbReference type="OrthoDB" id="9801834at2"/>
<dbReference type="Pfam" id="PF00202">
    <property type="entry name" value="Aminotran_3"/>
    <property type="match status" value="1"/>
</dbReference>
<keyword evidence="8" id="KW-1185">Reference proteome</keyword>
<accession>A0A212R3K8</accession>
<dbReference type="EMBL" id="FYEH01000005">
    <property type="protein sequence ID" value="SNB66580.1"/>
    <property type="molecule type" value="Genomic_DNA"/>
</dbReference>
<dbReference type="PANTHER" id="PTHR43094">
    <property type="entry name" value="AMINOTRANSFERASE"/>
    <property type="match status" value="1"/>
</dbReference>
<dbReference type="Gene3D" id="3.40.640.10">
    <property type="entry name" value="Type I PLP-dependent aspartate aminotransferase-like (Major domain)"/>
    <property type="match status" value="1"/>
</dbReference>
<sequence length="459" mass="49407">MSVTEPQTTSSEAARRHLLSPAEDMAKLGSAARPLLRHAEGIHLFDADGRALIDGPGGMWCSQIGYGRQEMADAIASQVMALPYNSPWHSINGPAAELARRIATLTPGDLDHIFFTTGGSTAVDSALRFVQYFNNVLERPAKKKILVRYRSYHGSTELAASCSPRPQASPFDTADPKIVVLSSPDARDRPAGMSEEEHGLALAAEFERVIAREGAETLGAFIAEPVQASGGVIVPPANYFALMRAICAQHDILFIADEVVTGFGRLGHWFASEAVMGIVPDLIVFAKGVTSGYVPMGGFAISDRILARVSGEHAKGRYFSNGYTYSGHPVAAAAALANIAIFEREEILAHVRAVAPHFQAGLRALRRYRLVTDVRGAGLVGCVECAGDDDAMKQAIGARVDRHCQELGLVVRPIVNNCVLSPPLIIKRAEIDQMMDILAKAIELTEADLMAEDLWPKSI</sequence>
<keyword evidence="4 7" id="KW-0808">Transferase</keyword>
<dbReference type="FunFam" id="3.40.640.10:FF:000014">
    <property type="entry name" value="Adenosylmethionine-8-amino-7-oxononanoate aminotransferase, probable"/>
    <property type="match status" value="1"/>
</dbReference>
<reference evidence="7 8" key="1">
    <citation type="submission" date="2017-06" db="EMBL/GenBank/DDBJ databases">
        <authorList>
            <person name="Kim H.J."/>
            <person name="Triplett B.A."/>
        </authorList>
    </citation>
    <scope>NUCLEOTIDE SEQUENCE [LARGE SCALE GENOMIC DNA]</scope>
    <source>
        <strain evidence="7 8">B29T1</strain>
    </source>
</reference>
<evidence type="ECO:0000256" key="4">
    <source>
        <dbReference type="ARBA" id="ARBA00022679"/>
    </source>
</evidence>
<dbReference type="RefSeq" id="WP_088561150.1">
    <property type="nucleotide sequence ID" value="NZ_FYEH01000005.1"/>
</dbReference>
<protein>
    <submittedName>
        <fullName evidence="7">Adenosylmethionine-8-amino-7-oxononanoate aminotransferase</fullName>
    </submittedName>
</protein>
<dbReference type="InterPro" id="IPR015424">
    <property type="entry name" value="PyrdxlP-dep_Trfase"/>
</dbReference>
<evidence type="ECO:0000256" key="6">
    <source>
        <dbReference type="RuleBase" id="RU003560"/>
    </source>
</evidence>
<dbReference type="InterPro" id="IPR005814">
    <property type="entry name" value="Aminotrans_3"/>
</dbReference>
<evidence type="ECO:0000256" key="5">
    <source>
        <dbReference type="ARBA" id="ARBA00022898"/>
    </source>
</evidence>
<keyword evidence="5 6" id="KW-0663">Pyridoxal phosphate</keyword>
<dbReference type="NCBIfam" id="NF005447">
    <property type="entry name" value="PRK07036.1"/>
    <property type="match status" value="1"/>
</dbReference>
<dbReference type="InterPro" id="IPR015421">
    <property type="entry name" value="PyrdxlP-dep_Trfase_major"/>
</dbReference>
<dbReference type="PANTHER" id="PTHR43094:SF1">
    <property type="entry name" value="AMINOTRANSFERASE CLASS-III"/>
    <property type="match status" value="1"/>
</dbReference>
<proteinExistence type="inferred from homology"/>
<evidence type="ECO:0000256" key="1">
    <source>
        <dbReference type="ARBA" id="ARBA00001933"/>
    </source>
</evidence>
<organism evidence="7 8">
    <name type="scientific">Arboricoccus pini</name>
    <dbReference type="NCBI Taxonomy" id="1963835"/>
    <lineage>
        <taxon>Bacteria</taxon>
        <taxon>Pseudomonadati</taxon>
        <taxon>Pseudomonadota</taxon>
        <taxon>Alphaproteobacteria</taxon>
        <taxon>Geminicoccales</taxon>
        <taxon>Geminicoccaceae</taxon>
        <taxon>Arboricoccus</taxon>
    </lineage>
</organism>
<dbReference type="CDD" id="cd00610">
    <property type="entry name" value="OAT_like"/>
    <property type="match status" value="1"/>
</dbReference>
<gene>
    <name evidence="7" type="ORF">SAMN07250955_105140</name>
</gene>
<dbReference type="SUPFAM" id="SSF53383">
    <property type="entry name" value="PLP-dependent transferases"/>
    <property type="match status" value="1"/>
</dbReference>
<dbReference type="GO" id="GO:0030170">
    <property type="term" value="F:pyridoxal phosphate binding"/>
    <property type="evidence" value="ECO:0007669"/>
    <property type="project" value="InterPro"/>
</dbReference>
<dbReference type="PROSITE" id="PS00600">
    <property type="entry name" value="AA_TRANSFER_CLASS_3"/>
    <property type="match status" value="1"/>
</dbReference>
<dbReference type="InterPro" id="IPR049704">
    <property type="entry name" value="Aminotrans_3_PPA_site"/>
</dbReference>
<evidence type="ECO:0000313" key="7">
    <source>
        <dbReference type="EMBL" id="SNB66580.1"/>
    </source>
</evidence>
<evidence type="ECO:0000256" key="2">
    <source>
        <dbReference type="ARBA" id="ARBA00008954"/>
    </source>
</evidence>
<name>A0A212R3K8_9PROT</name>
<dbReference type="Gene3D" id="3.90.1150.10">
    <property type="entry name" value="Aspartate Aminotransferase, domain 1"/>
    <property type="match status" value="1"/>
</dbReference>